<dbReference type="SFLD" id="SFLDG00180">
    <property type="entry name" value="muconate_cycloisomerase"/>
    <property type="match status" value="1"/>
</dbReference>
<evidence type="ECO:0000256" key="1">
    <source>
        <dbReference type="ARBA" id="ARBA00022723"/>
    </source>
</evidence>
<reference evidence="3 4" key="1">
    <citation type="submission" date="2016-08" db="EMBL/GenBank/DDBJ databases">
        <title>Draft genome of Fabibacter sp. strain SK-8.</title>
        <authorList>
            <person name="Wong S.-K."/>
            <person name="Hamasaki K."/>
            <person name="Yoshizawa S."/>
        </authorList>
    </citation>
    <scope>NUCLEOTIDE SEQUENCE [LARGE SCALE GENOMIC DNA]</scope>
    <source>
        <strain evidence="3 4">SK-8</strain>
    </source>
</reference>
<dbReference type="Pfam" id="PF13378">
    <property type="entry name" value="MR_MLE_C"/>
    <property type="match status" value="1"/>
</dbReference>
<dbReference type="RefSeq" id="WP_069836338.1">
    <property type="nucleotide sequence ID" value="NZ_MDGQ01000005.1"/>
</dbReference>
<dbReference type="SMART" id="SM00922">
    <property type="entry name" value="MR_MLE"/>
    <property type="match status" value="1"/>
</dbReference>
<dbReference type="OrthoDB" id="9766759at2"/>
<evidence type="ECO:0000313" key="4">
    <source>
        <dbReference type="Proteomes" id="UP000095552"/>
    </source>
</evidence>
<feature type="domain" description="Mandelate racemase/muconate lactonizing enzyme C-terminal" evidence="2">
    <location>
        <begin position="140"/>
        <end position="238"/>
    </location>
</feature>
<evidence type="ECO:0000259" key="2">
    <source>
        <dbReference type="SMART" id="SM00922"/>
    </source>
</evidence>
<keyword evidence="4" id="KW-1185">Reference proteome</keyword>
<dbReference type="GO" id="GO:0046872">
    <property type="term" value="F:metal ion binding"/>
    <property type="evidence" value="ECO:0007669"/>
    <property type="project" value="UniProtKB-KW"/>
</dbReference>
<dbReference type="InterPro" id="IPR036849">
    <property type="entry name" value="Enolase-like_C_sf"/>
</dbReference>
<comment type="caution">
    <text evidence="3">The sequence shown here is derived from an EMBL/GenBank/DDBJ whole genome shotgun (WGS) entry which is preliminary data.</text>
</comment>
<dbReference type="GO" id="GO:0016854">
    <property type="term" value="F:racemase and epimerase activity"/>
    <property type="evidence" value="ECO:0007669"/>
    <property type="project" value="UniProtKB-ARBA"/>
</dbReference>
<organism evidence="3 4">
    <name type="scientific">Roseivirga misakiensis</name>
    <dbReference type="NCBI Taxonomy" id="1563681"/>
    <lineage>
        <taxon>Bacteria</taxon>
        <taxon>Pseudomonadati</taxon>
        <taxon>Bacteroidota</taxon>
        <taxon>Cytophagia</taxon>
        <taxon>Cytophagales</taxon>
        <taxon>Roseivirgaceae</taxon>
        <taxon>Roseivirga</taxon>
    </lineage>
</organism>
<proteinExistence type="predicted"/>
<name>A0A1E5T0D6_9BACT</name>
<dbReference type="SFLD" id="SFLDF00009">
    <property type="entry name" value="o-succinylbenzoate_synthase"/>
    <property type="match status" value="1"/>
</dbReference>
<dbReference type="PANTHER" id="PTHR48073">
    <property type="entry name" value="O-SUCCINYLBENZOATE SYNTHASE-RELATED"/>
    <property type="match status" value="1"/>
</dbReference>
<dbReference type="InterPro" id="IPR029017">
    <property type="entry name" value="Enolase-like_N"/>
</dbReference>
<dbReference type="SUPFAM" id="SSF54826">
    <property type="entry name" value="Enolase N-terminal domain-like"/>
    <property type="match status" value="1"/>
</dbReference>
<dbReference type="SFLD" id="SFLDS00001">
    <property type="entry name" value="Enolase"/>
    <property type="match status" value="1"/>
</dbReference>
<dbReference type="Proteomes" id="UP000095552">
    <property type="component" value="Unassembled WGS sequence"/>
</dbReference>
<dbReference type="Gene3D" id="3.20.20.120">
    <property type="entry name" value="Enolase-like C-terminal domain"/>
    <property type="match status" value="1"/>
</dbReference>
<protein>
    <submittedName>
        <fullName evidence="3">O-succinylbenzoate synthase</fullName>
    </submittedName>
</protein>
<accession>A0A1E5T0D6</accession>
<dbReference type="InterPro" id="IPR029065">
    <property type="entry name" value="Enolase_C-like"/>
</dbReference>
<dbReference type="SUPFAM" id="SSF51604">
    <property type="entry name" value="Enolase C-terminal domain-like"/>
    <property type="match status" value="1"/>
</dbReference>
<dbReference type="EMBL" id="MDGQ01000005">
    <property type="protein sequence ID" value="OEK04833.1"/>
    <property type="molecule type" value="Genomic_DNA"/>
</dbReference>
<dbReference type="CDD" id="cd03320">
    <property type="entry name" value="OSBS"/>
    <property type="match status" value="1"/>
</dbReference>
<dbReference type="PANTHER" id="PTHR48073:SF2">
    <property type="entry name" value="O-SUCCINYLBENZOATE SYNTHASE"/>
    <property type="match status" value="1"/>
</dbReference>
<gene>
    <name evidence="3" type="ORF">BFP71_15445</name>
</gene>
<keyword evidence="1" id="KW-0479">Metal-binding</keyword>
<dbReference type="AlphaFoldDB" id="A0A1E5T0D6"/>
<evidence type="ECO:0000313" key="3">
    <source>
        <dbReference type="EMBL" id="OEK04833.1"/>
    </source>
</evidence>
<sequence>MKVQFQVVPHLLKFRFEAGTSRGSFTEKETWFIKAKNGNTVGIGEASPLKGLSDDYCTDYEEKLKAILDAIAVLEIPETPLEVLDFVKENVSSDFPSIRFGLETALLDLTQGGNHLIFDTDFYQGNYRMPINGLIWMGDESFMREQVAEKLKAGFNTIKMKVGAINFDRELSILEAIRAEYSANEITLRVDANGAFHAHDVEEKLMQLAALDIHSIEQPVAIGQSELMAKLCASGVLPIALDEELIGVHELAEKEQLLRGINPQYIILKPSLVGGIQSCIEWIDIAESMNIGWWMTSMLESNVGLNAIAQFTAQYKPTLPQGLGTGQLYHNNIASPLEIRKGELLYNSPLDWQSI</sequence>
<dbReference type="Gene3D" id="3.30.390.10">
    <property type="entry name" value="Enolase-like, N-terminal domain"/>
    <property type="match status" value="1"/>
</dbReference>
<dbReference type="InterPro" id="IPR013342">
    <property type="entry name" value="Mandelate_racemase_C"/>
</dbReference>
<dbReference type="STRING" id="1563681.BFP71_15445"/>